<dbReference type="SMART" id="SM00312">
    <property type="entry name" value="PX"/>
    <property type="match status" value="1"/>
</dbReference>
<evidence type="ECO:0000259" key="28">
    <source>
        <dbReference type="PROSITE" id="PS50195"/>
    </source>
</evidence>
<evidence type="ECO:0000256" key="10">
    <source>
        <dbReference type="ARBA" id="ARBA00022753"/>
    </source>
</evidence>
<evidence type="ECO:0000256" key="21">
    <source>
        <dbReference type="ARBA" id="ARBA00041273"/>
    </source>
</evidence>
<comment type="subcellular location">
    <subcellularLocation>
        <location evidence="2">Cytoplasm</location>
    </subcellularLocation>
    <subcellularLocation>
        <location evidence="1">Endosome membrane</location>
        <topology evidence="1">Peripheral membrane protein</topology>
    </subcellularLocation>
</comment>
<dbReference type="SUPFAM" id="SSF103657">
    <property type="entry name" value="BAR/IMD domain-like"/>
    <property type="match status" value="1"/>
</dbReference>
<dbReference type="Gene3D" id="2.60.120.260">
    <property type="entry name" value="Galactose-binding domain-like"/>
    <property type="match status" value="1"/>
</dbReference>
<dbReference type="CDD" id="cd07628">
    <property type="entry name" value="BAR_Atg24p"/>
    <property type="match status" value="1"/>
</dbReference>
<dbReference type="InterPro" id="IPR001683">
    <property type="entry name" value="PX_dom"/>
</dbReference>
<evidence type="ECO:0000256" key="22">
    <source>
        <dbReference type="ARBA" id="ARBA00054950"/>
    </source>
</evidence>
<dbReference type="InterPro" id="IPR027267">
    <property type="entry name" value="AH/BAR_dom_sf"/>
</dbReference>
<keyword evidence="12 24" id="KW-0720">Serine protease</keyword>
<feature type="compositionally biased region" description="Basic and acidic residues" evidence="26">
    <location>
        <begin position="546"/>
        <end position="558"/>
    </location>
</feature>
<dbReference type="SUPFAM" id="SSF52743">
    <property type="entry name" value="Subtilisin-like"/>
    <property type="match status" value="1"/>
</dbReference>
<dbReference type="PROSITE" id="PS51892">
    <property type="entry name" value="SUBTILASE"/>
    <property type="match status" value="1"/>
</dbReference>
<dbReference type="EMBL" id="LCWF01000249">
    <property type="protein sequence ID" value="KKY13894.1"/>
    <property type="molecule type" value="Genomic_DNA"/>
</dbReference>
<proteinExistence type="inferred from homology"/>
<evidence type="ECO:0000256" key="17">
    <source>
        <dbReference type="ARBA" id="ARBA00023136"/>
    </source>
</evidence>
<dbReference type="InterPro" id="IPR022398">
    <property type="entry name" value="Peptidase_S8_His-AS"/>
</dbReference>
<dbReference type="InterPro" id="IPR036852">
    <property type="entry name" value="Peptidase_S8/S53_dom_sf"/>
</dbReference>
<keyword evidence="7 24" id="KW-0645">Protease</keyword>
<comment type="similarity">
    <text evidence="3">Belongs to the peptidase S8 family. Furin subfamily.</text>
</comment>
<evidence type="ECO:0000256" key="19">
    <source>
        <dbReference type="ARBA" id="ARBA00023180"/>
    </source>
</evidence>
<comment type="caution">
    <text evidence="30">The sequence shown here is derived from an EMBL/GenBank/DDBJ whole genome shotgun (WGS) entry which is preliminary data.</text>
</comment>
<organism evidence="30 31">
    <name type="scientific">Phaeomoniella chlamydospora</name>
    <name type="common">Phaeoacremonium chlamydosporum</name>
    <dbReference type="NCBI Taxonomy" id="158046"/>
    <lineage>
        <taxon>Eukaryota</taxon>
        <taxon>Fungi</taxon>
        <taxon>Dikarya</taxon>
        <taxon>Ascomycota</taxon>
        <taxon>Pezizomycotina</taxon>
        <taxon>Eurotiomycetes</taxon>
        <taxon>Chaetothyriomycetidae</taxon>
        <taxon>Phaeomoniellales</taxon>
        <taxon>Phaeomoniellaceae</taxon>
        <taxon>Phaeomoniella</taxon>
    </lineage>
</organism>
<feature type="compositionally biased region" description="Gly residues" evidence="26">
    <location>
        <begin position="666"/>
        <end position="676"/>
    </location>
</feature>
<dbReference type="GO" id="GO:0004252">
    <property type="term" value="F:serine-type endopeptidase activity"/>
    <property type="evidence" value="ECO:0007669"/>
    <property type="project" value="UniProtKB-UniRule"/>
</dbReference>
<dbReference type="Pfam" id="PF01483">
    <property type="entry name" value="P_proprotein"/>
    <property type="match status" value="1"/>
</dbReference>
<keyword evidence="15" id="KW-0072">Autophagy</keyword>
<dbReference type="GO" id="GO:0000139">
    <property type="term" value="C:Golgi membrane"/>
    <property type="evidence" value="ECO:0007669"/>
    <property type="project" value="TreeGrafter"/>
</dbReference>
<feature type="domain" description="PX" evidence="28">
    <location>
        <begin position="767"/>
        <end position="889"/>
    </location>
</feature>
<evidence type="ECO:0000256" key="7">
    <source>
        <dbReference type="ARBA" id="ARBA00022670"/>
    </source>
</evidence>
<evidence type="ECO:0000256" key="12">
    <source>
        <dbReference type="ARBA" id="ARBA00022825"/>
    </source>
</evidence>
<evidence type="ECO:0000256" key="13">
    <source>
        <dbReference type="ARBA" id="ARBA00022837"/>
    </source>
</evidence>
<dbReference type="GO" id="GO:0010008">
    <property type="term" value="C:endosome membrane"/>
    <property type="evidence" value="ECO:0007669"/>
    <property type="project" value="UniProtKB-SubCell"/>
</dbReference>
<evidence type="ECO:0000313" key="30">
    <source>
        <dbReference type="EMBL" id="KKY13894.1"/>
    </source>
</evidence>
<keyword evidence="11 24" id="KW-0378">Hydrolase</keyword>
<dbReference type="FunFam" id="2.60.120.260:FF:000026">
    <property type="entry name" value="proprotein convertase subtilisin/kexin type 7"/>
    <property type="match status" value="1"/>
</dbReference>
<gene>
    <name evidence="30" type="ORF">UCRPC4_g06899</name>
</gene>
<dbReference type="InterPro" id="IPR034182">
    <property type="entry name" value="Kexin/furin"/>
</dbReference>
<keyword evidence="8 27" id="KW-0812">Transmembrane</keyword>
<dbReference type="PANTHER" id="PTHR42884">
    <property type="entry name" value="PROPROTEIN CONVERTASE SUBTILISIN/KEXIN-RELATED"/>
    <property type="match status" value="1"/>
</dbReference>
<comment type="function">
    <text evidence="22">Sorting nexin, involved in the separation or division of vacuoles throughout the entire life cycle of the cells. Involved in retrieval of late-Golgi SNAREs from post-Golgi endosomes to the trans-Golgi network, for cytoplasm to vacuole transport (Cvt), and autophagy of large cargos including mitophagy, pexophagy and glycophagy.</text>
</comment>
<evidence type="ECO:0000256" key="23">
    <source>
        <dbReference type="PIRSR" id="PIRSR615500-1"/>
    </source>
</evidence>
<dbReference type="OrthoDB" id="300641at2759"/>
<dbReference type="SUPFAM" id="SSF64268">
    <property type="entry name" value="PX domain"/>
    <property type="match status" value="1"/>
</dbReference>
<evidence type="ECO:0000256" key="15">
    <source>
        <dbReference type="ARBA" id="ARBA00023006"/>
    </source>
</evidence>
<dbReference type="CDD" id="cd04059">
    <property type="entry name" value="Peptidases_S8_Protein_convertases_Kexins_Furin-like"/>
    <property type="match status" value="1"/>
</dbReference>
<keyword evidence="6" id="KW-0963">Cytoplasm</keyword>
<evidence type="ECO:0000256" key="8">
    <source>
        <dbReference type="ARBA" id="ARBA00022692"/>
    </source>
</evidence>
<keyword evidence="18" id="KW-0865">Zymogen</keyword>
<dbReference type="Gene3D" id="1.20.1270.60">
    <property type="entry name" value="Arfaptin homology (AH) domain/BAR domain"/>
    <property type="match status" value="1"/>
</dbReference>
<dbReference type="PROSITE" id="PS50195">
    <property type="entry name" value="PX"/>
    <property type="match status" value="1"/>
</dbReference>
<dbReference type="InterPro" id="IPR036871">
    <property type="entry name" value="PX_dom_sf"/>
</dbReference>
<feature type="transmembrane region" description="Helical" evidence="27">
    <location>
        <begin position="616"/>
        <end position="638"/>
    </location>
</feature>
<dbReference type="GO" id="GO:0007323">
    <property type="term" value="P:peptide pheromone maturation"/>
    <property type="evidence" value="ECO:0007669"/>
    <property type="project" value="UniProtKB-ARBA"/>
</dbReference>
<dbReference type="Proteomes" id="UP000053317">
    <property type="component" value="Unassembled WGS sequence"/>
</dbReference>
<feature type="region of interest" description="Disordered" evidence="26">
    <location>
        <begin position="1170"/>
        <end position="1192"/>
    </location>
</feature>
<evidence type="ECO:0000256" key="1">
    <source>
        <dbReference type="ARBA" id="ARBA00004481"/>
    </source>
</evidence>
<dbReference type="FunFam" id="3.30.1520.10:FF:000035">
    <property type="entry name" value="Sorting nexin-4 protein"/>
    <property type="match status" value="1"/>
</dbReference>
<feature type="compositionally biased region" description="Acidic residues" evidence="26">
    <location>
        <begin position="693"/>
        <end position="707"/>
    </location>
</feature>
<evidence type="ECO:0000256" key="26">
    <source>
        <dbReference type="SAM" id="MobiDB-lite"/>
    </source>
</evidence>
<dbReference type="InterPro" id="IPR015500">
    <property type="entry name" value="Peptidase_S8_subtilisin-rel"/>
</dbReference>
<dbReference type="Gene3D" id="3.30.1520.10">
    <property type="entry name" value="Phox-like domain"/>
    <property type="match status" value="1"/>
</dbReference>
<evidence type="ECO:0000256" key="20">
    <source>
        <dbReference type="ARBA" id="ARBA00040748"/>
    </source>
</evidence>
<keyword evidence="9" id="KW-0732">Signal</keyword>
<dbReference type="PROSITE" id="PS00138">
    <property type="entry name" value="SUBTILASE_SER"/>
    <property type="match status" value="1"/>
</dbReference>
<dbReference type="Pfam" id="PF00787">
    <property type="entry name" value="PX"/>
    <property type="match status" value="1"/>
</dbReference>
<evidence type="ECO:0000256" key="24">
    <source>
        <dbReference type="PROSITE-ProRule" id="PRU01240"/>
    </source>
</evidence>
<dbReference type="InterPro" id="IPR023828">
    <property type="entry name" value="Peptidase_S8_Ser-AS"/>
</dbReference>
<feature type="coiled-coil region" evidence="25">
    <location>
        <begin position="1090"/>
        <end position="1124"/>
    </location>
</feature>
<feature type="compositionally biased region" description="Low complexity" evidence="26">
    <location>
        <begin position="570"/>
        <end position="586"/>
    </location>
</feature>
<keyword evidence="5" id="KW-0813">Transport</keyword>
<dbReference type="PRINTS" id="PR00723">
    <property type="entry name" value="SUBTILISIN"/>
</dbReference>
<comment type="similarity">
    <text evidence="4">Belongs to the sorting nexin family.</text>
</comment>
<feature type="active site" description="Charge relay system" evidence="23 24">
    <location>
        <position position="291"/>
    </location>
</feature>
<feature type="region of interest" description="Disordered" evidence="26">
    <location>
        <begin position="525"/>
        <end position="595"/>
    </location>
</feature>
<dbReference type="FunFam" id="1.20.1270.60:FF:000042">
    <property type="entry name" value="Vacuolar targeting protein Atg24"/>
    <property type="match status" value="1"/>
</dbReference>
<dbReference type="SUPFAM" id="SSF49785">
    <property type="entry name" value="Galactose-binding domain-like"/>
    <property type="match status" value="1"/>
</dbReference>
<protein>
    <recommendedName>
        <fullName evidence="20">Sorting nexin-4</fullName>
    </recommendedName>
    <alternativeName>
        <fullName evidence="21">Autophagy-related protein 24</fullName>
    </alternativeName>
</protein>
<name>A0A0G2DT89_PHACM</name>
<dbReference type="GO" id="GO:0005802">
    <property type="term" value="C:trans-Golgi network"/>
    <property type="evidence" value="ECO:0007669"/>
    <property type="project" value="TreeGrafter"/>
</dbReference>
<evidence type="ECO:0000256" key="4">
    <source>
        <dbReference type="ARBA" id="ARBA00010883"/>
    </source>
</evidence>
<keyword evidence="10" id="KW-0967">Endosome</keyword>
<dbReference type="FunFam" id="3.40.50.200:FF:000005">
    <property type="entry name" value="Proprotein convertase subtilisin/kexin type 7"/>
    <property type="match status" value="1"/>
</dbReference>
<feature type="domain" description="P/Homo B" evidence="29">
    <location>
        <begin position="367"/>
        <end position="502"/>
    </location>
</feature>
<dbReference type="InterPro" id="IPR000209">
    <property type="entry name" value="Peptidase_S8/S53_dom"/>
</dbReference>
<reference evidence="30 31" key="1">
    <citation type="submission" date="2015-05" db="EMBL/GenBank/DDBJ databases">
        <title>Distinctive expansion of gene families associated with plant cell wall degradation and secondary metabolism in the genomes of grapevine trunk pathogens.</title>
        <authorList>
            <person name="Lawrence D.P."/>
            <person name="Travadon R."/>
            <person name="Rolshausen P.E."/>
            <person name="Baumgartner K."/>
        </authorList>
    </citation>
    <scope>NUCLEOTIDE SEQUENCE [LARGE SCALE GENOMIC DNA]</scope>
    <source>
        <strain evidence="30">UCRPC4</strain>
    </source>
</reference>
<feature type="region of interest" description="Disordered" evidence="26">
    <location>
        <begin position="693"/>
        <end position="751"/>
    </location>
</feature>
<evidence type="ECO:0000256" key="27">
    <source>
        <dbReference type="SAM" id="Phobius"/>
    </source>
</evidence>
<evidence type="ECO:0000256" key="25">
    <source>
        <dbReference type="SAM" id="Coils"/>
    </source>
</evidence>
<evidence type="ECO:0000256" key="16">
    <source>
        <dbReference type="ARBA" id="ARBA00023121"/>
    </source>
</evidence>
<keyword evidence="16" id="KW-0446">Lipid-binding</keyword>
<dbReference type="CDD" id="cd06863">
    <property type="entry name" value="PX_Atg24p"/>
    <property type="match status" value="1"/>
</dbReference>
<evidence type="ECO:0000256" key="11">
    <source>
        <dbReference type="ARBA" id="ARBA00022801"/>
    </source>
</evidence>
<keyword evidence="17 27" id="KW-0472">Membrane</keyword>
<keyword evidence="13" id="KW-0106">Calcium</keyword>
<feature type="compositionally biased region" description="Basic and acidic residues" evidence="26">
    <location>
        <begin position="708"/>
        <end position="724"/>
    </location>
</feature>
<dbReference type="Gene3D" id="3.40.50.200">
    <property type="entry name" value="Peptidase S8/S53 domain"/>
    <property type="match status" value="1"/>
</dbReference>
<keyword evidence="25" id="KW-0175">Coiled coil</keyword>
<dbReference type="GO" id="GO:0016485">
    <property type="term" value="P:protein processing"/>
    <property type="evidence" value="ECO:0007669"/>
    <property type="project" value="TreeGrafter"/>
</dbReference>
<dbReference type="GO" id="GO:0006914">
    <property type="term" value="P:autophagy"/>
    <property type="evidence" value="ECO:0007669"/>
    <property type="project" value="UniProtKB-KW"/>
</dbReference>
<keyword evidence="14 27" id="KW-1133">Transmembrane helix</keyword>
<dbReference type="PANTHER" id="PTHR42884:SF14">
    <property type="entry name" value="NEUROENDOCRINE CONVERTASE 1"/>
    <property type="match status" value="1"/>
</dbReference>
<feature type="compositionally biased region" description="Polar residues" evidence="26">
    <location>
        <begin position="1180"/>
        <end position="1192"/>
    </location>
</feature>
<evidence type="ECO:0000256" key="2">
    <source>
        <dbReference type="ARBA" id="ARBA00004496"/>
    </source>
</evidence>
<dbReference type="InterPro" id="IPR002884">
    <property type="entry name" value="P_dom"/>
</dbReference>
<evidence type="ECO:0000256" key="18">
    <source>
        <dbReference type="ARBA" id="ARBA00023145"/>
    </source>
</evidence>
<evidence type="ECO:0000256" key="9">
    <source>
        <dbReference type="ARBA" id="ARBA00022729"/>
    </source>
</evidence>
<dbReference type="AlphaFoldDB" id="A0A0G2DT89"/>
<feature type="active site" description="Charge relay system" evidence="23 24">
    <location>
        <position position="119"/>
    </location>
</feature>
<dbReference type="PROSITE" id="PS51829">
    <property type="entry name" value="P_HOMO_B"/>
    <property type="match status" value="1"/>
</dbReference>
<dbReference type="GO" id="GO:0035091">
    <property type="term" value="F:phosphatidylinositol binding"/>
    <property type="evidence" value="ECO:0007669"/>
    <property type="project" value="InterPro"/>
</dbReference>
<evidence type="ECO:0000256" key="5">
    <source>
        <dbReference type="ARBA" id="ARBA00022448"/>
    </source>
</evidence>
<keyword evidence="19" id="KW-0325">Glycoprotein</keyword>
<evidence type="ECO:0000259" key="29">
    <source>
        <dbReference type="PROSITE" id="PS51829"/>
    </source>
</evidence>
<evidence type="ECO:0000313" key="31">
    <source>
        <dbReference type="Proteomes" id="UP000053317"/>
    </source>
</evidence>
<feature type="compositionally biased region" description="Polar residues" evidence="26">
    <location>
        <begin position="725"/>
        <end position="737"/>
    </location>
</feature>
<dbReference type="InterPro" id="IPR008979">
    <property type="entry name" value="Galactose-bd-like_sf"/>
</dbReference>
<reference evidence="30 31" key="2">
    <citation type="submission" date="2015-05" db="EMBL/GenBank/DDBJ databases">
        <authorList>
            <person name="Morales-Cruz A."/>
            <person name="Amrine K.C."/>
            <person name="Cantu D."/>
        </authorList>
    </citation>
    <scope>NUCLEOTIDE SEQUENCE [LARGE SCALE GENOMIC DNA]</scope>
    <source>
        <strain evidence="30">UCRPC4</strain>
    </source>
</reference>
<sequence length="1192" mass="132541">MPPPPPLDLREDQGSESELTAEQKAAVEQFNNIVSTLGIGDPIFNEQWHIFNSKQIGHDMNVTGLWLEGITGNGSISAIVDDGLDMYSDDLKGNYYAEGSYDFNDQTDEPKPRLFDDKHGTRCAGEVAAVKNNVCGVGMAYDSKIAGIRILSKIISDEDEAIAMNYGYDKTDIYSCSWGPADDGKSMEVPPMVVQRAMVNAVQKGRDGRGSIYVFAAGNGAASGDNCNFDGYTNSIYSITVGAIDRAGNHPYYSEACSAQLVVTYSSGEGDSIHTTDVGTNECSAAHGGTSAAGPLMVGVAALALSVRPDLTWRDLQYLCVNTAVPVHEDDSEWQTTTIGKKFSHQFGYGKVDSYAYVQAAKDFVSVKPQAWYHSPWLSVLHSIPQGDKGLASTFEVTKDMMKKANLERLEHVTVTMNVNHTRRGDLSVELRSPSGIVSHLSVARRFDEHKNGYQDWNFMSVAHWGEDGIGTWTVVVKDAQVNDDEGTFIDWRLNLWGEAIDGAKQKLHPLPDEHDDDHEVLPAPVATTSVDPGTIPTDTPAAPSDHPERPTKPKPGGEDQDEETKPEISASASTTATSPVESTPAQDSPTPTHTVSDSFLPSFFPTFGVSKRTQIWIYGSIGLILVFCAGLGTYFFVQRRKRLRNDPRDDYEFELVGDDEDRGHGPGTNGSGAGTKGKRRAGELYDAFAGESDEELFSDASDEEPYTDEKVDEKTGLQRKQPDTEGQQTTLPSRTANGKRRMSSDAEEQAGHLADAIDLGGIGDGVLECTVDAPLKEGEGTPNPYVSYLVTTHSDFKSFQKSDFTVRRRFTDFVFLRNTLFKEYPACAVPPLPEKNNLSYVRGDRFSTDFTQRRAWSLHRFIKRLTLHPVLRRAPILLLFLETGDWNAQMRLRPSRSSTASEIGQSGIFDSVADTFVNAFSKVHKPDKRFIEVLEKAHKLDEDLSHVEKIISRVARRESDLETDYSDLANNMRKLVPLEPAIEAPLQIFAASIDETSRGWATLRNHTDQNYLGSLRDMEAYILSLKSLLKTREQKQLDFEALTEYLTKASSERDILASSNPYTSSTSSNLNPANFIRSKMEDMRGVDHEAARRERVRKLELRIEELTREVESAKRTSEMFDEEVVREVSDFERIKGVEFRDTLGGLAEREADFYRGVVSTWERFLSEMEDEDEERSKQFDQQQSESNRVVA</sequence>
<dbReference type="Pfam" id="PF00082">
    <property type="entry name" value="Peptidase_S8"/>
    <property type="match status" value="1"/>
</dbReference>
<accession>A0A0G2DT89</accession>
<feature type="active site" description="Charge relay system" evidence="23 24">
    <location>
        <position position="81"/>
    </location>
</feature>
<evidence type="ECO:0000256" key="6">
    <source>
        <dbReference type="ARBA" id="ARBA00022490"/>
    </source>
</evidence>
<keyword evidence="31" id="KW-1185">Reference proteome</keyword>
<evidence type="ECO:0000256" key="3">
    <source>
        <dbReference type="ARBA" id="ARBA00005325"/>
    </source>
</evidence>
<evidence type="ECO:0000256" key="14">
    <source>
        <dbReference type="ARBA" id="ARBA00022989"/>
    </source>
</evidence>
<feature type="region of interest" description="Disordered" evidence="26">
    <location>
        <begin position="655"/>
        <end position="680"/>
    </location>
</feature>
<dbReference type="PROSITE" id="PS00137">
    <property type="entry name" value="SUBTILASE_HIS"/>
    <property type="match status" value="1"/>
</dbReference>